<proteinExistence type="predicted"/>
<evidence type="ECO:0000313" key="7">
    <source>
        <dbReference type="EMBL" id="OXM58199.1"/>
    </source>
</evidence>
<name>A0A229SHH3_9PSEU</name>
<feature type="transmembrane region" description="Helical" evidence="6">
    <location>
        <begin position="21"/>
        <end position="40"/>
    </location>
</feature>
<feature type="transmembrane region" description="Helical" evidence="6">
    <location>
        <begin position="78"/>
        <end position="96"/>
    </location>
</feature>
<evidence type="ECO:0000256" key="2">
    <source>
        <dbReference type="ARBA" id="ARBA00022475"/>
    </source>
</evidence>
<keyword evidence="5 6" id="KW-0472">Membrane</keyword>
<dbReference type="OrthoDB" id="3468954at2"/>
<protein>
    <submittedName>
        <fullName evidence="7">ABC transporter permease</fullName>
    </submittedName>
</protein>
<dbReference type="GO" id="GO:0022857">
    <property type="term" value="F:transmembrane transporter activity"/>
    <property type="evidence" value="ECO:0007669"/>
    <property type="project" value="InterPro"/>
</dbReference>
<keyword evidence="2" id="KW-1003">Cell membrane</keyword>
<comment type="caution">
    <text evidence="7">The sequence shown here is derived from an EMBL/GenBank/DDBJ whole genome shotgun (WGS) entry which is preliminary data.</text>
</comment>
<evidence type="ECO:0000256" key="4">
    <source>
        <dbReference type="ARBA" id="ARBA00022989"/>
    </source>
</evidence>
<sequence>MSTATLKGNERPTIGEFFLRAPAVGPALALLVAIVVFSLSTDTFLDLDNLSLVVQQSLVVGTLALGQTLIILTAGIDLANAAAMVLATLIMAKLVVGGVSGIWALLLGIVATVVIGMVTGSLVTRIKLPPFIVTLGLLTVLTAAAKLFASGQAVPVADSLLKWLGTRRYLFGGIPITYGMTLALLMYLGLWYALTRTPWGKHVYAVGNAPESARLSGIKVNRTILSVYIVAGVIVGIAAWQALGRVPNADPNAFQLGNLDSITAVVLGGASLFGGRGSVLGTMMGALVVAVLRSGLTQLGVDALYQDVATGALLIGAVCVDRFARRQQS</sequence>
<keyword evidence="4 6" id="KW-1133">Transmembrane helix</keyword>
<feature type="transmembrane region" description="Helical" evidence="6">
    <location>
        <begin position="102"/>
        <end position="124"/>
    </location>
</feature>
<gene>
    <name evidence="7" type="ORF">CFP71_04100</name>
</gene>
<feature type="transmembrane region" description="Helical" evidence="6">
    <location>
        <begin position="52"/>
        <end position="71"/>
    </location>
</feature>
<accession>A0A229SHH3</accession>
<reference evidence="7 8" key="1">
    <citation type="submission" date="2017-07" db="EMBL/GenBank/DDBJ databases">
        <title>Amycolatopsis thailandensis Genome sequencing and assembly.</title>
        <authorList>
            <person name="Kaur N."/>
            <person name="Mayilraj S."/>
        </authorList>
    </citation>
    <scope>NUCLEOTIDE SEQUENCE [LARGE SCALE GENOMIC DNA]</scope>
    <source>
        <strain evidence="7 8">JCM 16380</strain>
    </source>
</reference>
<feature type="transmembrane region" description="Helical" evidence="6">
    <location>
        <begin position="131"/>
        <end position="149"/>
    </location>
</feature>
<dbReference type="GO" id="GO:0005886">
    <property type="term" value="C:plasma membrane"/>
    <property type="evidence" value="ECO:0007669"/>
    <property type="project" value="UniProtKB-SubCell"/>
</dbReference>
<feature type="transmembrane region" description="Helical" evidence="6">
    <location>
        <begin position="224"/>
        <end position="243"/>
    </location>
</feature>
<dbReference type="InterPro" id="IPR001851">
    <property type="entry name" value="ABC_transp_permease"/>
</dbReference>
<feature type="transmembrane region" description="Helical" evidence="6">
    <location>
        <begin position="263"/>
        <end position="292"/>
    </location>
</feature>
<dbReference type="Pfam" id="PF02653">
    <property type="entry name" value="BPD_transp_2"/>
    <property type="match status" value="1"/>
</dbReference>
<dbReference type="PANTHER" id="PTHR32196">
    <property type="entry name" value="ABC TRANSPORTER PERMEASE PROTEIN YPHD-RELATED-RELATED"/>
    <property type="match status" value="1"/>
</dbReference>
<evidence type="ECO:0000256" key="3">
    <source>
        <dbReference type="ARBA" id="ARBA00022692"/>
    </source>
</evidence>
<dbReference type="CDD" id="cd06579">
    <property type="entry name" value="TM_PBP1_transp_AraH_like"/>
    <property type="match status" value="1"/>
</dbReference>
<organism evidence="7 8">
    <name type="scientific">Amycolatopsis thailandensis</name>
    <dbReference type="NCBI Taxonomy" id="589330"/>
    <lineage>
        <taxon>Bacteria</taxon>
        <taxon>Bacillati</taxon>
        <taxon>Actinomycetota</taxon>
        <taxon>Actinomycetes</taxon>
        <taxon>Pseudonocardiales</taxon>
        <taxon>Pseudonocardiaceae</taxon>
        <taxon>Amycolatopsis</taxon>
    </lineage>
</organism>
<dbReference type="EMBL" id="NMQT01000015">
    <property type="protein sequence ID" value="OXM58199.1"/>
    <property type="molecule type" value="Genomic_DNA"/>
</dbReference>
<dbReference type="PANTHER" id="PTHR32196:SF72">
    <property type="entry name" value="RIBOSE IMPORT PERMEASE PROTEIN RBSC"/>
    <property type="match status" value="1"/>
</dbReference>
<feature type="transmembrane region" description="Helical" evidence="6">
    <location>
        <begin position="169"/>
        <end position="194"/>
    </location>
</feature>
<keyword evidence="8" id="KW-1185">Reference proteome</keyword>
<keyword evidence="3 6" id="KW-0812">Transmembrane</keyword>
<dbReference type="RefSeq" id="WP_093932484.1">
    <property type="nucleotide sequence ID" value="NZ_JBHUSO010000141.1"/>
</dbReference>
<dbReference type="AlphaFoldDB" id="A0A229SHH3"/>
<comment type="subcellular location">
    <subcellularLocation>
        <location evidence="1">Cell membrane</location>
        <topology evidence="1">Multi-pass membrane protein</topology>
    </subcellularLocation>
</comment>
<evidence type="ECO:0000256" key="5">
    <source>
        <dbReference type="ARBA" id="ARBA00023136"/>
    </source>
</evidence>
<evidence type="ECO:0000256" key="1">
    <source>
        <dbReference type="ARBA" id="ARBA00004651"/>
    </source>
</evidence>
<evidence type="ECO:0000313" key="8">
    <source>
        <dbReference type="Proteomes" id="UP000215223"/>
    </source>
</evidence>
<evidence type="ECO:0000256" key="6">
    <source>
        <dbReference type="SAM" id="Phobius"/>
    </source>
</evidence>
<dbReference type="Proteomes" id="UP000215223">
    <property type="component" value="Unassembled WGS sequence"/>
</dbReference>